<gene>
    <name evidence="1" type="ORF">INH39_26805</name>
</gene>
<organism evidence="1 2">
    <name type="scientific">Massilia violaceinigra</name>
    <dbReference type="NCBI Taxonomy" id="2045208"/>
    <lineage>
        <taxon>Bacteria</taxon>
        <taxon>Pseudomonadati</taxon>
        <taxon>Pseudomonadota</taxon>
        <taxon>Betaproteobacteria</taxon>
        <taxon>Burkholderiales</taxon>
        <taxon>Oxalobacteraceae</taxon>
        <taxon>Telluria group</taxon>
        <taxon>Massilia</taxon>
    </lineage>
</organism>
<proteinExistence type="predicted"/>
<protein>
    <recommendedName>
        <fullName evidence="3">GGDEF domain-containing protein</fullName>
    </recommendedName>
</protein>
<evidence type="ECO:0000313" key="1">
    <source>
        <dbReference type="EMBL" id="UOD29004.1"/>
    </source>
</evidence>
<evidence type="ECO:0008006" key="3">
    <source>
        <dbReference type="Google" id="ProtNLM"/>
    </source>
</evidence>
<keyword evidence="2" id="KW-1185">Reference proteome</keyword>
<evidence type="ECO:0000313" key="2">
    <source>
        <dbReference type="Proteomes" id="UP000831532"/>
    </source>
</evidence>
<dbReference type="InterPro" id="IPR043128">
    <property type="entry name" value="Rev_trsase/Diguanyl_cyclase"/>
</dbReference>
<reference evidence="1 2" key="1">
    <citation type="submission" date="2020-10" db="EMBL/GenBank/DDBJ databases">
        <title>Genome analysis of Massilia species.</title>
        <authorList>
            <person name="Jung D.-H."/>
        </authorList>
    </citation>
    <scope>NUCLEOTIDE SEQUENCE [LARGE SCALE GENOMIC DNA]</scope>
    <source>
        <strain evidence="2">sipir</strain>
    </source>
</reference>
<dbReference type="EMBL" id="CP063361">
    <property type="protein sequence ID" value="UOD29004.1"/>
    <property type="molecule type" value="Genomic_DNA"/>
</dbReference>
<sequence length="99" mass="10188">MVRGEHIALQANIGVALSPEQGGDPAALLCHVDDALYQATLQGTITFSCISTALRGTTPLLTATASSDASSRASDSSSCSTFFLTSLSRIIGSSLLKKL</sequence>
<name>A0ABY4A4P9_9BURK</name>
<accession>A0ABY4A4P9</accession>
<dbReference type="Proteomes" id="UP000831532">
    <property type="component" value="Chromosome"/>
</dbReference>
<dbReference type="Gene3D" id="3.30.70.270">
    <property type="match status" value="1"/>
</dbReference>